<dbReference type="GO" id="GO:0016020">
    <property type="term" value="C:membrane"/>
    <property type="evidence" value="ECO:0007669"/>
    <property type="project" value="UniProtKB-SubCell"/>
</dbReference>
<dbReference type="PROSITE" id="PS50901">
    <property type="entry name" value="FTSK"/>
    <property type="match status" value="1"/>
</dbReference>
<keyword evidence="6" id="KW-0238">DNA-binding</keyword>
<dbReference type="InterPro" id="IPR027417">
    <property type="entry name" value="P-loop_NTPase"/>
</dbReference>
<evidence type="ECO:0000313" key="11">
    <source>
        <dbReference type="EMBL" id="EAE6066050.1"/>
    </source>
</evidence>
<dbReference type="Pfam" id="PF09397">
    <property type="entry name" value="FtsK_gamma"/>
    <property type="match status" value="1"/>
</dbReference>
<evidence type="ECO:0000256" key="3">
    <source>
        <dbReference type="ARBA" id="ARBA00022741"/>
    </source>
</evidence>
<evidence type="ECO:0000256" key="4">
    <source>
        <dbReference type="ARBA" id="ARBA00022829"/>
    </source>
</evidence>
<evidence type="ECO:0000256" key="7">
    <source>
        <dbReference type="PROSITE-ProRule" id="PRU00289"/>
    </source>
</evidence>
<feature type="binding site" evidence="7">
    <location>
        <begin position="440"/>
        <end position="447"/>
    </location>
    <ligand>
        <name>ATP</name>
        <dbReference type="ChEBI" id="CHEBI:30616"/>
    </ligand>
</feature>
<evidence type="ECO:0000259" key="10">
    <source>
        <dbReference type="PROSITE" id="PS50901"/>
    </source>
</evidence>
<reference evidence="11 12" key="1">
    <citation type="submission" date="2019-03" db="EMBL/GenBank/DDBJ databases">
        <authorList>
            <consortium name="GenomeTrakr: Next Generation Sequencing Network for Food Pathogen Tracability"/>
        </authorList>
    </citation>
    <scope>NUCLEOTIDE SEQUENCE [LARGE SCALE GENOMIC DNA]</scope>
    <source>
        <strain evidence="11 12">LS1286</strain>
    </source>
</reference>
<evidence type="ECO:0000256" key="9">
    <source>
        <dbReference type="SAM" id="Phobius"/>
    </source>
</evidence>
<comment type="similarity">
    <text evidence="2">Belongs to the FtsK/SpoIIIE/SftA family.</text>
</comment>
<dbReference type="InterPro" id="IPR041027">
    <property type="entry name" value="FtsK_alpha"/>
</dbReference>
<protein>
    <submittedName>
        <fullName evidence="11">DNA translocase FtsK</fullName>
    </submittedName>
</protein>
<keyword evidence="9" id="KW-0812">Transmembrane</keyword>
<dbReference type="InterPro" id="IPR050206">
    <property type="entry name" value="FtsK/SpoIIIE/SftA"/>
</dbReference>
<keyword evidence="5 7" id="KW-0067">ATP-binding</keyword>
<dbReference type="AlphaFoldDB" id="A0A9P1YDK8"/>
<feature type="transmembrane region" description="Helical" evidence="9">
    <location>
        <begin position="140"/>
        <end position="160"/>
    </location>
</feature>
<dbReference type="PANTHER" id="PTHR22683">
    <property type="entry name" value="SPORULATION PROTEIN RELATED"/>
    <property type="match status" value="1"/>
</dbReference>
<comment type="subcellular location">
    <subcellularLocation>
        <location evidence="1">Membrane</location>
        <topology evidence="1">Multi-pass membrane protein</topology>
    </subcellularLocation>
</comment>
<evidence type="ECO:0000256" key="1">
    <source>
        <dbReference type="ARBA" id="ARBA00004141"/>
    </source>
</evidence>
<dbReference type="InterPro" id="IPR018541">
    <property type="entry name" value="Ftsk_gamma"/>
</dbReference>
<dbReference type="Proteomes" id="UP000405615">
    <property type="component" value="Unassembled WGS sequence"/>
</dbReference>
<feature type="transmembrane region" description="Helical" evidence="9">
    <location>
        <begin position="93"/>
        <end position="113"/>
    </location>
</feature>
<name>A0A9P1YDK8_LISMN</name>
<feature type="transmembrane region" description="Helical" evidence="9">
    <location>
        <begin position="26"/>
        <end position="48"/>
    </location>
</feature>
<organism evidence="11 12">
    <name type="scientific">Listeria monocytogenes serotype 1/2a</name>
    <dbReference type="NCBI Taxonomy" id="1906951"/>
    <lineage>
        <taxon>Bacteria</taxon>
        <taxon>Bacillati</taxon>
        <taxon>Bacillota</taxon>
        <taxon>Bacilli</taxon>
        <taxon>Bacillales</taxon>
        <taxon>Listeriaceae</taxon>
        <taxon>Listeria</taxon>
    </lineage>
</organism>
<sequence>MATQKKKTSGRKKSSTRSKKKQSASFRLEITGVILIAIGVIGLLQLGFVGRVFFALAEMFVGLLSYVLLAGSVILGGYMVIRRKMPHLFSKRLVGIYLIVLGFLTYIHMYFIIHNLGANASVVSSTWKLVLENLFRPNQVGFVGGGMIGAAITSITYFLLDRLGTNLIAVLLIIYGFSLVSGISIRQFFSKIAEFVRYLFTKGKVATEKGKEVKAKRDKKKAEKIVDVEPDEVIDVIEPLQEEKTPPIISNFSSKVEQEKAPVEEKISQKEQDLEMFQQESFENEIYQLPPVDILAPAKVTDQSKEYDQIKVNAKKLEDTFESFGVKAKITQVHLGPAVTKYEVQPSVGVKVSKIVSLSDDIALALAAKDIRIEAPIPGKSAIGIEVANQNVAMVSLREVLENNPKNNPDEKLQIALGRDISGEAMMANLDKMPHLLVAGATGSGKSVCINGIITSILLRAKPHEVKMMMIDPKMVELNVYNGIPHLLAPVVTNPKKAAQALQKVVAEMERRYDLFSHTGTRNMQGYNDYVKKHNELNEEKQPELPFIVVIVDELADLMMVASNDVEDAITRLAQMARAAGIHLIIATQRPSVDVITGVIKANIPSRIAFAVSSSIDSRTILDMGGAEKLLGRGDMLLLPVGSSKPTRIQGAFLSDAEVEDVVNYVISQQKAQYSEEMIPDDIPEVEGEVTDELYHEAVELVVEMQTASVSMLQRKFRIGYNRAARLIDEMEQRGVVGPHEGSKPRRVNVEVSPEHE</sequence>
<keyword evidence="9" id="KW-0472">Membrane</keyword>
<dbReference type="Pfam" id="PF01580">
    <property type="entry name" value="FtsK_SpoIIIE"/>
    <property type="match status" value="1"/>
</dbReference>
<dbReference type="PANTHER" id="PTHR22683:SF41">
    <property type="entry name" value="DNA TRANSLOCASE FTSK"/>
    <property type="match status" value="1"/>
</dbReference>
<dbReference type="CDD" id="cd01127">
    <property type="entry name" value="TrwB_TraG_TraD_VirD4"/>
    <property type="match status" value="1"/>
</dbReference>
<dbReference type="SMART" id="SM00382">
    <property type="entry name" value="AAA"/>
    <property type="match status" value="1"/>
</dbReference>
<keyword evidence="9" id="KW-1133">Transmembrane helix</keyword>
<dbReference type="Gene3D" id="3.30.980.40">
    <property type="match status" value="1"/>
</dbReference>
<accession>A0A9P1YDK8</accession>
<keyword evidence="4" id="KW-0159">Chromosome partition</keyword>
<dbReference type="GO" id="GO:0003677">
    <property type="term" value="F:DNA binding"/>
    <property type="evidence" value="ECO:0007669"/>
    <property type="project" value="UniProtKB-KW"/>
</dbReference>
<dbReference type="Gene3D" id="3.40.50.300">
    <property type="entry name" value="P-loop containing nucleotide triphosphate hydrolases"/>
    <property type="match status" value="1"/>
</dbReference>
<keyword evidence="3 7" id="KW-0547">Nucleotide-binding</keyword>
<gene>
    <name evidence="11" type="ORF">E3096_01330</name>
</gene>
<feature type="transmembrane region" description="Helical" evidence="9">
    <location>
        <begin position="60"/>
        <end position="81"/>
    </location>
</feature>
<comment type="caution">
    <text evidence="11">The sequence shown here is derived from an EMBL/GenBank/DDBJ whole genome shotgun (WGS) entry which is preliminary data.</text>
</comment>
<dbReference type="GO" id="GO:0005524">
    <property type="term" value="F:ATP binding"/>
    <property type="evidence" value="ECO:0007669"/>
    <property type="project" value="UniProtKB-UniRule"/>
</dbReference>
<dbReference type="InterPro" id="IPR036388">
    <property type="entry name" value="WH-like_DNA-bd_sf"/>
</dbReference>
<dbReference type="Pfam" id="PF17854">
    <property type="entry name" value="FtsK_alpha"/>
    <property type="match status" value="1"/>
</dbReference>
<evidence type="ECO:0000256" key="6">
    <source>
        <dbReference type="ARBA" id="ARBA00023125"/>
    </source>
</evidence>
<feature type="domain" description="FtsK" evidence="10">
    <location>
        <begin position="423"/>
        <end position="619"/>
    </location>
</feature>
<dbReference type="GO" id="GO:0007059">
    <property type="term" value="P:chromosome segregation"/>
    <property type="evidence" value="ECO:0007669"/>
    <property type="project" value="UniProtKB-KW"/>
</dbReference>
<evidence type="ECO:0000256" key="8">
    <source>
        <dbReference type="SAM" id="MobiDB-lite"/>
    </source>
</evidence>
<evidence type="ECO:0000256" key="2">
    <source>
        <dbReference type="ARBA" id="ARBA00006474"/>
    </source>
</evidence>
<dbReference type="InterPro" id="IPR002543">
    <property type="entry name" value="FtsK_dom"/>
</dbReference>
<feature type="region of interest" description="Disordered" evidence="8">
    <location>
        <begin position="735"/>
        <end position="757"/>
    </location>
</feature>
<dbReference type="Gene3D" id="1.10.10.10">
    <property type="entry name" value="Winged helix-like DNA-binding domain superfamily/Winged helix DNA-binding domain"/>
    <property type="match status" value="1"/>
</dbReference>
<dbReference type="SUPFAM" id="SSF52540">
    <property type="entry name" value="P-loop containing nucleoside triphosphate hydrolases"/>
    <property type="match status" value="1"/>
</dbReference>
<proteinExistence type="inferred from homology"/>
<dbReference type="SMART" id="SM00843">
    <property type="entry name" value="Ftsk_gamma"/>
    <property type="match status" value="1"/>
</dbReference>
<dbReference type="EMBL" id="AAASZT010000001">
    <property type="protein sequence ID" value="EAE6066050.1"/>
    <property type="molecule type" value="Genomic_DNA"/>
</dbReference>
<feature type="region of interest" description="Disordered" evidence="8">
    <location>
        <begin position="1"/>
        <end position="20"/>
    </location>
</feature>
<feature type="transmembrane region" description="Helical" evidence="9">
    <location>
        <begin position="167"/>
        <end position="189"/>
    </location>
</feature>
<evidence type="ECO:0000256" key="5">
    <source>
        <dbReference type="ARBA" id="ARBA00022840"/>
    </source>
</evidence>
<dbReference type="InterPro" id="IPR036390">
    <property type="entry name" value="WH_DNA-bd_sf"/>
</dbReference>
<evidence type="ECO:0000313" key="12">
    <source>
        <dbReference type="Proteomes" id="UP000405615"/>
    </source>
</evidence>
<dbReference type="InterPro" id="IPR003593">
    <property type="entry name" value="AAA+_ATPase"/>
</dbReference>
<dbReference type="SUPFAM" id="SSF46785">
    <property type="entry name" value="Winged helix' DNA-binding domain"/>
    <property type="match status" value="1"/>
</dbReference>